<sequence length="150" mass="16851">MDSSTISSLSSPPPSDVLDVDDILMDEAPLEAPLASSGPLPPLPPLRCFLTYLIHRVLKLRQQITMICTMNIEDLEKDILSADEWNQLEEMEAILAPFYKVTKRLEGNAKEGHHGPTWEALPAVELLLEHLERLKRIHKTKYLATSVNLA</sequence>
<dbReference type="Proteomes" id="UP000606974">
    <property type="component" value="Unassembled WGS sequence"/>
</dbReference>
<keyword evidence="2" id="KW-1185">Reference proteome</keyword>
<gene>
    <name evidence="1" type="ORF">GJ744_007977</name>
</gene>
<dbReference type="AlphaFoldDB" id="A0A8H7AJR1"/>
<dbReference type="EMBL" id="JAACFV010000041">
    <property type="protein sequence ID" value="KAF7509414.1"/>
    <property type="molecule type" value="Genomic_DNA"/>
</dbReference>
<accession>A0A8H7AJR1</accession>
<organism evidence="1 2">
    <name type="scientific">Endocarpon pusillum</name>
    <dbReference type="NCBI Taxonomy" id="364733"/>
    <lineage>
        <taxon>Eukaryota</taxon>
        <taxon>Fungi</taxon>
        <taxon>Dikarya</taxon>
        <taxon>Ascomycota</taxon>
        <taxon>Pezizomycotina</taxon>
        <taxon>Eurotiomycetes</taxon>
        <taxon>Chaetothyriomycetidae</taxon>
        <taxon>Verrucariales</taxon>
        <taxon>Verrucariaceae</taxon>
        <taxon>Endocarpon</taxon>
    </lineage>
</organism>
<evidence type="ECO:0000313" key="2">
    <source>
        <dbReference type="Proteomes" id="UP000606974"/>
    </source>
</evidence>
<comment type="caution">
    <text evidence="1">The sequence shown here is derived from an EMBL/GenBank/DDBJ whole genome shotgun (WGS) entry which is preliminary data.</text>
</comment>
<dbReference type="OrthoDB" id="3944016at2759"/>
<name>A0A8H7AJR1_9EURO</name>
<evidence type="ECO:0000313" key="1">
    <source>
        <dbReference type="EMBL" id="KAF7509414.1"/>
    </source>
</evidence>
<proteinExistence type="predicted"/>
<reference evidence="1" key="1">
    <citation type="submission" date="2020-02" db="EMBL/GenBank/DDBJ databases">
        <authorList>
            <person name="Palmer J.M."/>
        </authorList>
    </citation>
    <scope>NUCLEOTIDE SEQUENCE</scope>
    <source>
        <strain evidence="1">EPUS1.4</strain>
        <tissue evidence="1">Thallus</tissue>
    </source>
</reference>
<protein>
    <submittedName>
        <fullName evidence="1">Uncharacterized protein</fullName>
    </submittedName>
</protein>